<dbReference type="Pfam" id="PF20074">
    <property type="entry name" value="DUF6470"/>
    <property type="match status" value="1"/>
</dbReference>
<sequence>MQVPQIRMTSQQAKIELTTEQPVQSIEQPQAELDLQQPKADMQIERTPAQLTIDQTKAREDMDLKHISKRIEEAAQQGYEDWLSGLERRAQEGDQLMMIENGGDPIPEQAKRNSEGPELEFNIGWIPSAGSVKIDFVPGKVNINVKTNPVINNTRAQKPIHNYQPGKVNIAMKQSPSLSIDFENLKYKGINYEQEI</sequence>
<dbReference type="EMBL" id="WEIO01000005">
    <property type="protein sequence ID" value="KAB7706559.1"/>
    <property type="molecule type" value="Genomic_DNA"/>
</dbReference>
<organism evidence="1 2">
    <name type="scientific">Bacillus aerolatus</name>
    <dbReference type="NCBI Taxonomy" id="2653354"/>
    <lineage>
        <taxon>Bacteria</taxon>
        <taxon>Bacillati</taxon>
        <taxon>Bacillota</taxon>
        <taxon>Bacilli</taxon>
        <taxon>Bacillales</taxon>
        <taxon>Bacillaceae</taxon>
        <taxon>Bacillus</taxon>
    </lineage>
</organism>
<keyword evidence="2" id="KW-1185">Reference proteome</keyword>
<dbReference type="InterPro" id="IPR045527">
    <property type="entry name" value="DUF6470"/>
</dbReference>
<gene>
    <name evidence="1" type="ORF">F9802_10190</name>
</gene>
<dbReference type="AlphaFoldDB" id="A0A6I1FK89"/>
<dbReference type="RefSeq" id="WP_152151566.1">
    <property type="nucleotide sequence ID" value="NZ_WEIO01000005.1"/>
</dbReference>
<evidence type="ECO:0008006" key="3">
    <source>
        <dbReference type="Google" id="ProtNLM"/>
    </source>
</evidence>
<accession>A0A6I1FK89</accession>
<name>A0A6I1FK89_9BACI</name>
<evidence type="ECO:0000313" key="1">
    <source>
        <dbReference type="EMBL" id="KAB7706559.1"/>
    </source>
</evidence>
<comment type="caution">
    <text evidence="1">The sequence shown here is derived from an EMBL/GenBank/DDBJ whole genome shotgun (WGS) entry which is preliminary data.</text>
</comment>
<reference evidence="1 2" key="1">
    <citation type="submission" date="2019-10" db="EMBL/GenBank/DDBJ databases">
        <title>Bacillus aerolatum sp. nov., isolated from bioaerosol of sport playgrounds.</title>
        <authorList>
            <person name="Chen P."/>
            <person name="Zhang G."/>
        </authorList>
    </citation>
    <scope>NUCLEOTIDE SEQUENCE [LARGE SCALE GENOMIC DNA]</scope>
    <source>
        <strain evidence="1 2">CX253</strain>
    </source>
</reference>
<proteinExistence type="predicted"/>
<protein>
    <recommendedName>
        <fullName evidence="3">YviE</fullName>
    </recommendedName>
</protein>
<evidence type="ECO:0000313" key="2">
    <source>
        <dbReference type="Proteomes" id="UP000429595"/>
    </source>
</evidence>
<dbReference type="Proteomes" id="UP000429595">
    <property type="component" value="Unassembled WGS sequence"/>
</dbReference>